<feature type="compositionally biased region" description="Acidic residues" evidence="1">
    <location>
        <begin position="520"/>
        <end position="529"/>
    </location>
</feature>
<protein>
    <submittedName>
        <fullName evidence="2">Uncharacterized protein</fullName>
    </submittedName>
</protein>
<keyword evidence="3" id="KW-1185">Reference proteome</keyword>
<feature type="compositionally biased region" description="Low complexity" evidence="1">
    <location>
        <begin position="300"/>
        <end position="318"/>
    </location>
</feature>
<feature type="compositionally biased region" description="Low complexity" evidence="1">
    <location>
        <begin position="159"/>
        <end position="170"/>
    </location>
</feature>
<accession>A0ABQ7G2M9</accession>
<evidence type="ECO:0000313" key="3">
    <source>
        <dbReference type="Proteomes" id="UP000815325"/>
    </source>
</evidence>
<gene>
    <name evidence="2" type="ORF">DUNSADRAFT_16963</name>
</gene>
<feature type="compositionally biased region" description="Acidic residues" evidence="1">
    <location>
        <begin position="25"/>
        <end position="34"/>
    </location>
</feature>
<comment type="caution">
    <text evidence="2">The sequence shown here is derived from an EMBL/GenBank/DDBJ whole genome shotgun (WGS) entry which is preliminary data.</text>
</comment>
<feature type="compositionally biased region" description="Basic and acidic residues" evidence="1">
    <location>
        <begin position="501"/>
        <end position="519"/>
    </location>
</feature>
<evidence type="ECO:0000256" key="1">
    <source>
        <dbReference type="SAM" id="MobiDB-lite"/>
    </source>
</evidence>
<feature type="compositionally biased region" description="Low complexity" evidence="1">
    <location>
        <begin position="215"/>
        <end position="253"/>
    </location>
</feature>
<proteinExistence type="predicted"/>
<feature type="region of interest" description="Disordered" evidence="1">
    <location>
        <begin position="833"/>
        <end position="872"/>
    </location>
</feature>
<feature type="compositionally biased region" description="Basic and acidic residues" evidence="1">
    <location>
        <begin position="459"/>
        <end position="468"/>
    </location>
</feature>
<feature type="compositionally biased region" description="Low complexity" evidence="1">
    <location>
        <begin position="379"/>
        <end position="407"/>
    </location>
</feature>
<dbReference type="Proteomes" id="UP000815325">
    <property type="component" value="Unassembled WGS sequence"/>
</dbReference>
<sequence>MAEPSDLDWGADVGPDDDFRASGSEDADDWLQDAEEMKAPASATPTPAVLHSCSPPSAPLTNAPGDPTLSPLTPPSKPQTPEQLPSGPTTPQVYRQLKLDSPHRSRRGITPATPINPLFLEEEEAEEGAAGGDASCEEQQHHQCDGAAIPTQGSGIPEVSSSGVGLAASSTGEPAQRRQREDVLQSEQELGRKQHQQQQQSEHGNPKGTTGQVAQPLPLGKKQQQQQQQQPLQLSEADEQQQQLSQLSEANNQKQEPLQLSEAPDLSRQEVKQQQQQQHELLEPQGRNALSQASNGAEIQPEQGKLQEHQQQQQQQQQQKEEGVSAGAETQTAGVWSWAGAWGSKLKAAAEAAVAVAAPPPEPPHAEDSQGDAHEQQHQQHQQHQQLSEPAAPGEAPAAPAAPAVPATMHASKEPTAAARDPATRAAAAAAAALAARQKPAAAAKQQRQSEPAPSSAGEVDRTSKKQGDGSQQLPTHSPPHPVCAKRADKQPVGQQRQAQHKVDSNEGRKRNDGESGHEDDQEGSPTDEDLERGLQAIDEQMGRIGGALSSWWGGINRNTASIMSKVEEIVSSGTLQKAATSKVKGLERRIEAVGRNALHLLEDLTGQYNYNLGAMQAGGQDGEPQDFDSFFALYGGKQLCADLESLANECARICNRARSRLEGFQQEELDSTLAELGPIFSERLSSGGPGQQLSGVWGNNEECARASEQLEQRYAPISYLSQDSQKRAQGFLEKLLEAAHQVQKLQGMGGGGQKQLQLRLRVLEPNGKDGTEQQQQQFGKSQEAEEKQQQQQQQQAVKSRESCTAARQLSELEWGQHACVVATIELPEEVRKEKQTQGRICSENKEKKGGEEVQGSERLRISRPGSMDGEDCSAGLTSSGMDSTGSLLPAATQPASEREACAKVQELLFGLRVHATKRLAEVATAQLQLLLDHGASLSAPARYVGCVRWPLQLSCSCSWTLGPPCLRLQGVWVK</sequence>
<feature type="compositionally biased region" description="Polar residues" evidence="1">
    <location>
        <begin position="201"/>
        <end position="213"/>
    </location>
</feature>
<feature type="compositionally biased region" description="Polar residues" evidence="1">
    <location>
        <begin position="288"/>
        <end position="297"/>
    </location>
</feature>
<feature type="region of interest" description="Disordered" evidence="1">
    <location>
        <begin position="1"/>
        <end position="332"/>
    </location>
</feature>
<feature type="compositionally biased region" description="Polar residues" evidence="1">
    <location>
        <begin position="82"/>
        <end position="93"/>
    </location>
</feature>
<feature type="region of interest" description="Disordered" evidence="1">
    <location>
        <begin position="769"/>
        <end position="796"/>
    </location>
</feature>
<organism evidence="2 3">
    <name type="scientific">Dunaliella salina</name>
    <name type="common">Green alga</name>
    <name type="synonym">Protococcus salinus</name>
    <dbReference type="NCBI Taxonomy" id="3046"/>
    <lineage>
        <taxon>Eukaryota</taxon>
        <taxon>Viridiplantae</taxon>
        <taxon>Chlorophyta</taxon>
        <taxon>core chlorophytes</taxon>
        <taxon>Chlorophyceae</taxon>
        <taxon>CS clade</taxon>
        <taxon>Chlamydomonadales</taxon>
        <taxon>Dunaliellaceae</taxon>
        <taxon>Dunaliella</taxon>
    </lineage>
</organism>
<feature type="compositionally biased region" description="Basic and acidic residues" evidence="1">
    <location>
        <begin position="833"/>
        <end position="861"/>
    </location>
</feature>
<dbReference type="EMBL" id="MU070236">
    <property type="protein sequence ID" value="KAF5828861.1"/>
    <property type="molecule type" value="Genomic_DNA"/>
</dbReference>
<dbReference type="PANTHER" id="PTHR36011:SF1">
    <property type="entry name" value="BAT2 DOMAIN PROTEIN"/>
    <property type="match status" value="1"/>
</dbReference>
<feature type="compositionally biased region" description="Low complexity" evidence="1">
    <location>
        <begin position="416"/>
        <end position="449"/>
    </location>
</feature>
<reference evidence="2" key="1">
    <citation type="submission" date="2017-08" db="EMBL/GenBank/DDBJ databases">
        <authorList>
            <person name="Polle J.E."/>
            <person name="Barry K."/>
            <person name="Cushman J."/>
            <person name="Schmutz J."/>
            <person name="Tran D."/>
            <person name="Hathwaick L.T."/>
            <person name="Yim W.C."/>
            <person name="Jenkins J."/>
            <person name="Mckie-Krisberg Z.M."/>
            <person name="Prochnik S."/>
            <person name="Lindquist E."/>
            <person name="Dockter R.B."/>
            <person name="Adam C."/>
            <person name="Molina H."/>
            <person name="Bunkerborg J."/>
            <person name="Jin E."/>
            <person name="Buchheim M."/>
            <person name="Magnuson J."/>
        </authorList>
    </citation>
    <scope>NUCLEOTIDE SEQUENCE</scope>
    <source>
        <strain evidence="2">CCAP 19/18</strain>
    </source>
</reference>
<feature type="region of interest" description="Disordered" evidence="1">
    <location>
        <begin position="347"/>
        <end position="529"/>
    </location>
</feature>
<name>A0ABQ7G2M9_DUNSA</name>
<evidence type="ECO:0000313" key="2">
    <source>
        <dbReference type="EMBL" id="KAF5828861.1"/>
    </source>
</evidence>
<feature type="compositionally biased region" description="Basic and acidic residues" evidence="1">
    <location>
        <begin position="364"/>
        <end position="378"/>
    </location>
</feature>
<dbReference type="PANTHER" id="PTHR36011">
    <property type="entry name" value="BAT2 DOMAIN PROTEIN"/>
    <property type="match status" value="1"/>
</dbReference>